<protein>
    <submittedName>
        <fullName evidence="1">Dephospho-CoA kinase/protein folding accessory domain-containing protein</fullName>
    </submittedName>
</protein>
<dbReference type="KEGG" id="gaz:Pan241w_09690"/>
<dbReference type="OrthoDB" id="9799092at2"/>
<organism evidence="1 2">
    <name type="scientific">Gimesia alba</name>
    <dbReference type="NCBI Taxonomy" id="2527973"/>
    <lineage>
        <taxon>Bacteria</taxon>
        <taxon>Pseudomonadati</taxon>
        <taxon>Planctomycetota</taxon>
        <taxon>Planctomycetia</taxon>
        <taxon>Planctomycetales</taxon>
        <taxon>Planctomycetaceae</taxon>
        <taxon>Gimesia</taxon>
    </lineage>
</organism>
<sequence length="184" mass="21085">MSKDKPETGLIGGVERRVIQICDYDPEWPQRFQEQAQRIREALGAAALSIEHIGSTSVPGLGAKPIVDLLLVVADAADEASYLPQLEEVGYELRVREPDFEEHRMLRTPKRDVHIHVFSSEATEIKRLLAFRDRLRTHPEDRQRYEQMKRQLAQRDWSDMNAYADAKSEVVEQIIRASHVAGNL</sequence>
<gene>
    <name evidence="1" type="ORF">Pan241w_09690</name>
</gene>
<reference evidence="1 2" key="1">
    <citation type="submission" date="2019-02" db="EMBL/GenBank/DDBJ databases">
        <title>Deep-cultivation of Planctomycetes and their phenomic and genomic characterization uncovers novel biology.</title>
        <authorList>
            <person name="Wiegand S."/>
            <person name="Jogler M."/>
            <person name="Boedeker C."/>
            <person name="Pinto D."/>
            <person name="Vollmers J."/>
            <person name="Rivas-Marin E."/>
            <person name="Kohn T."/>
            <person name="Peeters S.H."/>
            <person name="Heuer A."/>
            <person name="Rast P."/>
            <person name="Oberbeckmann S."/>
            <person name="Bunk B."/>
            <person name="Jeske O."/>
            <person name="Meyerdierks A."/>
            <person name="Storesund J.E."/>
            <person name="Kallscheuer N."/>
            <person name="Luecker S."/>
            <person name="Lage O.M."/>
            <person name="Pohl T."/>
            <person name="Merkel B.J."/>
            <person name="Hornburger P."/>
            <person name="Mueller R.-W."/>
            <person name="Bruemmer F."/>
            <person name="Labrenz M."/>
            <person name="Spormann A.M."/>
            <person name="Op den Camp H."/>
            <person name="Overmann J."/>
            <person name="Amann R."/>
            <person name="Jetten M.S.M."/>
            <person name="Mascher T."/>
            <person name="Medema M.H."/>
            <person name="Devos D.P."/>
            <person name="Kaster A.-K."/>
            <person name="Ovreas L."/>
            <person name="Rohde M."/>
            <person name="Galperin M.Y."/>
            <person name="Jogler C."/>
        </authorList>
    </citation>
    <scope>NUCLEOTIDE SEQUENCE [LARGE SCALE GENOMIC DNA]</scope>
    <source>
        <strain evidence="1 2">Pan241w</strain>
    </source>
</reference>
<dbReference type="InterPro" id="IPR043519">
    <property type="entry name" value="NT_sf"/>
</dbReference>
<dbReference type="InterPro" id="IPR007344">
    <property type="entry name" value="GrpB/CoaE"/>
</dbReference>
<proteinExistence type="predicted"/>
<dbReference type="GO" id="GO:0016301">
    <property type="term" value="F:kinase activity"/>
    <property type="evidence" value="ECO:0007669"/>
    <property type="project" value="UniProtKB-KW"/>
</dbReference>
<dbReference type="PANTHER" id="PTHR34822">
    <property type="entry name" value="GRPB DOMAIN PROTEIN (AFU_ORTHOLOGUE AFUA_1G01530)"/>
    <property type="match status" value="1"/>
</dbReference>
<accession>A0A517RAL1</accession>
<dbReference type="AlphaFoldDB" id="A0A517RAL1"/>
<dbReference type="Gene3D" id="3.30.460.10">
    <property type="entry name" value="Beta Polymerase, domain 2"/>
    <property type="match status" value="1"/>
</dbReference>
<evidence type="ECO:0000313" key="2">
    <source>
        <dbReference type="Proteomes" id="UP000317171"/>
    </source>
</evidence>
<keyword evidence="1" id="KW-0418">Kinase</keyword>
<dbReference type="RefSeq" id="WP_145211631.1">
    <property type="nucleotide sequence ID" value="NZ_CP036269.1"/>
</dbReference>
<name>A0A517RAL1_9PLAN</name>
<keyword evidence="2" id="KW-1185">Reference proteome</keyword>
<dbReference type="Pfam" id="PF04229">
    <property type="entry name" value="GrpB"/>
    <property type="match status" value="1"/>
</dbReference>
<dbReference type="Proteomes" id="UP000317171">
    <property type="component" value="Chromosome"/>
</dbReference>
<dbReference type="PANTHER" id="PTHR34822:SF1">
    <property type="entry name" value="GRPB FAMILY PROTEIN"/>
    <property type="match status" value="1"/>
</dbReference>
<evidence type="ECO:0000313" key="1">
    <source>
        <dbReference type="EMBL" id="QDT40910.1"/>
    </source>
</evidence>
<dbReference type="SUPFAM" id="SSF81301">
    <property type="entry name" value="Nucleotidyltransferase"/>
    <property type="match status" value="1"/>
</dbReference>
<keyword evidence="1" id="KW-0808">Transferase</keyword>
<dbReference type="EMBL" id="CP036269">
    <property type="protein sequence ID" value="QDT40910.1"/>
    <property type="molecule type" value="Genomic_DNA"/>
</dbReference>